<gene>
    <name evidence="2" type="ORF">HannXRQ_Chr10g0302281</name>
    <name evidence="1" type="ORF">HanXRQr2_Chr10g0449121</name>
</gene>
<keyword evidence="3" id="KW-1185">Reference proteome</keyword>
<organism evidence="2 3">
    <name type="scientific">Helianthus annuus</name>
    <name type="common">Common sunflower</name>
    <dbReference type="NCBI Taxonomy" id="4232"/>
    <lineage>
        <taxon>Eukaryota</taxon>
        <taxon>Viridiplantae</taxon>
        <taxon>Streptophyta</taxon>
        <taxon>Embryophyta</taxon>
        <taxon>Tracheophyta</taxon>
        <taxon>Spermatophyta</taxon>
        <taxon>Magnoliopsida</taxon>
        <taxon>eudicotyledons</taxon>
        <taxon>Gunneridae</taxon>
        <taxon>Pentapetalae</taxon>
        <taxon>asterids</taxon>
        <taxon>campanulids</taxon>
        <taxon>Asterales</taxon>
        <taxon>Asteraceae</taxon>
        <taxon>Asteroideae</taxon>
        <taxon>Heliantheae alliance</taxon>
        <taxon>Heliantheae</taxon>
        <taxon>Helianthus</taxon>
    </lineage>
</organism>
<proteinExistence type="predicted"/>
<dbReference type="InParanoid" id="A0A251TLH9"/>
<reference evidence="2" key="2">
    <citation type="submission" date="2017-02" db="EMBL/GenBank/DDBJ databases">
        <title>Sunflower complete genome.</title>
        <authorList>
            <person name="Langlade N."/>
            <person name="Munos S."/>
        </authorList>
    </citation>
    <scope>NUCLEOTIDE SEQUENCE [LARGE SCALE GENOMIC DNA]</scope>
    <source>
        <tissue evidence="2">Leaves</tissue>
    </source>
</reference>
<dbReference type="Gramene" id="mRNA:HanXRQr2_Chr10g0449121">
    <property type="protein sequence ID" value="CDS:HanXRQr2_Chr10g0449121.1"/>
    <property type="gene ID" value="HanXRQr2_Chr10g0449121"/>
</dbReference>
<evidence type="ECO:0000313" key="1">
    <source>
        <dbReference type="EMBL" id="KAF5787110.1"/>
    </source>
</evidence>
<dbReference type="AlphaFoldDB" id="A0A251TLH9"/>
<reference evidence="1" key="3">
    <citation type="submission" date="2020-06" db="EMBL/GenBank/DDBJ databases">
        <title>Helianthus annuus Genome sequencing and assembly Release 2.</title>
        <authorList>
            <person name="Gouzy J."/>
            <person name="Langlade N."/>
            <person name="Munos S."/>
        </authorList>
    </citation>
    <scope>NUCLEOTIDE SEQUENCE</scope>
    <source>
        <tissue evidence="1">Leaves</tissue>
    </source>
</reference>
<protein>
    <submittedName>
        <fullName evidence="2">Uncharacterized protein</fullName>
    </submittedName>
</protein>
<name>A0A251TLH9_HELAN</name>
<accession>A0A251TLH9</accession>
<evidence type="ECO:0000313" key="2">
    <source>
        <dbReference type="EMBL" id="OTG11754.1"/>
    </source>
</evidence>
<evidence type="ECO:0000313" key="3">
    <source>
        <dbReference type="Proteomes" id="UP000215914"/>
    </source>
</evidence>
<reference evidence="1 3" key="1">
    <citation type="journal article" date="2017" name="Nature">
        <title>The sunflower genome provides insights into oil metabolism, flowering and Asterid evolution.</title>
        <authorList>
            <person name="Badouin H."/>
            <person name="Gouzy J."/>
            <person name="Grassa C.J."/>
            <person name="Murat F."/>
            <person name="Staton S.E."/>
            <person name="Cottret L."/>
            <person name="Lelandais-Briere C."/>
            <person name="Owens G.L."/>
            <person name="Carrere S."/>
            <person name="Mayjonade B."/>
            <person name="Legrand L."/>
            <person name="Gill N."/>
            <person name="Kane N.C."/>
            <person name="Bowers J.E."/>
            <person name="Hubner S."/>
            <person name="Bellec A."/>
            <person name="Berard A."/>
            <person name="Berges H."/>
            <person name="Blanchet N."/>
            <person name="Boniface M.C."/>
            <person name="Brunel D."/>
            <person name="Catrice O."/>
            <person name="Chaidir N."/>
            <person name="Claudel C."/>
            <person name="Donnadieu C."/>
            <person name="Faraut T."/>
            <person name="Fievet G."/>
            <person name="Helmstetter N."/>
            <person name="King M."/>
            <person name="Knapp S.J."/>
            <person name="Lai Z."/>
            <person name="Le Paslier M.C."/>
            <person name="Lippi Y."/>
            <person name="Lorenzon L."/>
            <person name="Mandel J.R."/>
            <person name="Marage G."/>
            <person name="Marchand G."/>
            <person name="Marquand E."/>
            <person name="Bret-Mestries E."/>
            <person name="Morien E."/>
            <person name="Nambeesan S."/>
            <person name="Nguyen T."/>
            <person name="Pegot-Espagnet P."/>
            <person name="Pouilly N."/>
            <person name="Raftis F."/>
            <person name="Sallet E."/>
            <person name="Schiex T."/>
            <person name="Thomas J."/>
            <person name="Vandecasteele C."/>
            <person name="Vares D."/>
            <person name="Vear F."/>
            <person name="Vautrin S."/>
            <person name="Crespi M."/>
            <person name="Mangin B."/>
            <person name="Burke J.M."/>
            <person name="Salse J."/>
            <person name="Munos S."/>
            <person name="Vincourt P."/>
            <person name="Rieseberg L.H."/>
            <person name="Langlade N.B."/>
        </authorList>
    </citation>
    <scope>NUCLEOTIDE SEQUENCE [LARGE SCALE GENOMIC DNA]</scope>
    <source>
        <strain evidence="3">cv. SF193</strain>
        <tissue evidence="1">Leaves</tissue>
    </source>
</reference>
<dbReference type="Proteomes" id="UP000215914">
    <property type="component" value="Chromosome 10"/>
</dbReference>
<sequence length="114" mass="13413">MCLLIGFSWRWVAVGYACKERERVGLLTLLCSFLPRKWRGYGKLYGENSWFLRHFFFIPTICVFLNNDSLPSVILQQSLHFSPKIPFTGRIEPPHEYLPPMNCEHHHQSSQPFT</sequence>
<dbReference type="EMBL" id="CM007899">
    <property type="protein sequence ID" value="OTG11754.1"/>
    <property type="molecule type" value="Genomic_DNA"/>
</dbReference>
<dbReference type="EMBL" id="MNCJ02000325">
    <property type="protein sequence ID" value="KAF5787110.1"/>
    <property type="molecule type" value="Genomic_DNA"/>
</dbReference>